<reference evidence="1" key="1">
    <citation type="submission" date="2022-04" db="EMBL/GenBank/DDBJ databases">
        <title>Evolutionary, genomic, and biogeographic characterization of Chryseobacterium nepalense represented by a plastic-degrading bacterium AC3.</title>
        <authorList>
            <person name="Yin Z."/>
            <person name="Liu X."/>
            <person name="Wang D."/>
            <person name="Xie Z."/>
        </authorList>
    </citation>
    <scope>NUCLEOTIDE SEQUENCE</scope>
    <source>
        <strain evidence="1">AC3</strain>
    </source>
</reference>
<evidence type="ECO:0000313" key="2">
    <source>
        <dbReference type="Proteomes" id="UP000830552"/>
    </source>
</evidence>
<organism evidence="1 2">
    <name type="scientific">Chryseobacterium nepalense</name>
    <dbReference type="NCBI Taxonomy" id="1854498"/>
    <lineage>
        <taxon>Bacteria</taxon>
        <taxon>Pseudomonadati</taxon>
        <taxon>Bacteroidota</taxon>
        <taxon>Flavobacteriia</taxon>
        <taxon>Flavobacteriales</taxon>
        <taxon>Weeksellaceae</taxon>
        <taxon>Chryseobacterium group</taxon>
        <taxon>Chryseobacterium</taxon>
    </lineage>
</organism>
<protein>
    <submittedName>
        <fullName evidence="1">DUF6261 family protein</fullName>
    </submittedName>
</protein>
<dbReference type="EMBL" id="CP096203">
    <property type="protein sequence ID" value="UPQ76254.1"/>
    <property type="molecule type" value="Genomic_DNA"/>
</dbReference>
<dbReference type="InterPro" id="IPR046228">
    <property type="entry name" value="DUF6261"/>
</dbReference>
<keyword evidence="2" id="KW-1185">Reference proteome</keyword>
<name>A0ABY4K641_9FLAO</name>
<sequence length="230" mass="26319">MKITLAKLSTKDLATLAQRIIVASDSGKYEIISGHPLLSEVKTIYADYDVVYTKSTFSGKGNDVARADRDRDISFRAFKNYVNAYRKMPLLPNYQLAEELFQIFLRYDLTLDKMSYSSQTARMKKLVEDLEKPENIQKLNALSLFPTFEDMKSKQNFFEQIFAGQAEANANLRNMKSASAIRRDLEKTLKSYLNLISAMKEITGWELLYAEINELVKAAKNSTIADHEKK</sequence>
<accession>A0ABY4K641</accession>
<evidence type="ECO:0000313" key="1">
    <source>
        <dbReference type="EMBL" id="UPQ76254.1"/>
    </source>
</evidence>
<gene>
    <name evidence="1" type="ORF">M0D58_01605</name>
</gene>
<proteinExistence type="predicted"/>
<dbReference type="Pfam" id="PF19775">
    <property type="entry name" value="DUF6261"/>
    <property type="match status" value="1"/>
</dbReference>
<dbReference type="RefSeq" id="WP_248393055.1">
    <property type="nucleotide sequence ID" value="NZ_CP096203.1"/>
</dbReference>
<dbReference type="Proteomes" id="UP000830552">
    <property type="component" value="Chromosome"/>
</dbReference>